<name>A0ABP5E6L0_9PSEU</name>
<gene>
    <name evidence="1" type="ORF">GCM10009754_84400</name>
</gene>
<dbReference type="EMBL" id="BAAANN010000065">
    <property type="protein sequence ID" value="GAA1992522.1"/>
    <property type="molecule type" value="Genomic_DNA"/>
</dbReference>
<accession>A0ABP5E6L0</accession>
<comment type="caution">
    <text evidence="1">The sequence shown here is derived from an EMBL/GenBank/DDBJ whole genome shotgun (WGS) entry which is preliminary data.</text>
</comment>
<protein>
    <submittedName>
        <fullName evidence="1">Uncharacterized protein</fullName>
    </submittedName>
</protein>
<proteinExistence type="predicted"/>
<reference evidence="2" key="1">
    <citation type="journal article" date="2019" name="Int. J. Syst. Evol. Microbiol.">
        <title>The Global Catalogue of Microorganisms (GCM) 10K type strain sequencing project: providing services to taxonomists for standard genome sequencing and annotation.</title>
        <authorList>
            <consortium name="The Broad Institute Genomics Platform"/>
            <consortium name="The Broad Institute Genome Sequencing Center for Infectious Disease"/>
            <person name="Wu L."/>
            <person name="Ma J."/>
        </authorList>
    </citation>
    <scope>NUCLEOTIDE SEQUENCE [LARGE SCALE GENOMIC DNA]</scope>
    <source>
        <strain evidence="2">JCM 14545</strain>
    </source>
</reference>
<dbReference type="Proteomes" id="UP001501116">
    <property type="component" value="Unassembled WGS sequence"/>
</dbReference>
<organism evidence="1 2">
    <name type="scientific">Amycolatopsis minnesotensis</name>
    <dbReference type="NCBI Taxonomy" id="337894"/>
    <lineage>
        <taxon>Bacteria</taxon>
        <taxon>Bacillati</taxon>
        <taxon>Actinomycetota</taxon>
        <taxon>Actinomycetes</taxon>
        <taxon>Pseudonocardiales</taxon>
        <taxon>Pseudonocardiaceae</taxon>
        <taxon>Amycolatopsis</taxon>
    </lineage>
</organism>
<evidence type="ECO:0000313" key="2">
    <source>
        <dbReference type="Proteomes" id="UP001501116"/>
    </source>
</evidence>
<evidence type="ECO:0000313" key="1">
    <source>
        <dbReference type="EMBL" id="GAA1992522.1"/>
    </source>
</evidence>
<keyword evidence="2" id="KW-1185">Reference proteome</keyword>
<sequence>MHRARIGIQACGEQLEQGRLATAVLAHDAEPDPGGDGDVDAGEHGPFAECDVQIGGVELRMRARG</sequence>